<keyword evidence="4" id="KW-0479">Metal-binding</keyword>
<dbReference type="GO" id="GO:0016810">
    <property type="term" value="F:hydrolase activity, acting on carbon-nitrogen (but not peptide) bonds"/>
    <property type="evidence" value="ECO:0007669"/>
    <property type="project" value="InterPro"/>
</dbReference>
<dbReference type="GO" id="GO:0005975">
    <property type="term" value="P:carbohydrate metabolic process"/>
    <property type="evidence" value="ECO:0007669"/>
    <property type="project" value="InterPro"/>
</dbReference>
<gene>
    <name evidence="10" type="ORF">D3273_15000</name>
</gene>
<comment type="caution">
    <text evidence="10">The sequence shown here is derived from an EMBL/GenBank/DDBJ whole genome shotgun (WGS) entry which is preliminary data.</text>
</comment>
<feature type="region of interest" description="Disordered" evidence="7">
    <location>
        <begin position="299"/>
        <end position="322"/>
    </location>
</feature>
<reference evidence="10 11" key="1">
    <citation type="submission" date="2018-12" db="EMBL/GenBank/DDBJ databases">
        <authorList>
            <person name="Grouzdev D.S."/>
            <person name="Krutkina M.S."/>
        </authorList>
    </citation>
    <scope>NUCLEOTIDE SEQUENCE [LARGE SCALE GENOMIC DNA]</scope>
    <source>
        <strain evidence="10 11">RmlP026</strain>
    </source>
</reference>
<sequence length="322" mass="34211">MVTRSRTVLAALVLLGSVGDAAAAEPPSAQGPAQSCHNPDALGVSRTIEVGGAPELGLKTYPRTLDLRDHEVVLTFDDGPWGPTTPDVLAALAAQCVKATFFLIGRNAQAHPELVRREVAEGHTVGHHTFDHPGVTLRNMSAEAGIEDIEHGMRVDDRAAGDEPWTGTPRVPFFRYPGFGDSPGSLAWLKARGVAVFGADLWASDWIPMTPDAELDLLMGRLRGAGRGIILLHDIKRQTADMLPRFLSALKAEGFHVVRIVPGGTATPTRDAPAGWSSETDRTLAHLWPKARAEIRAEARPVAPRAAAPAGDAAAGLKPSVE</sequence>
<proteinExistence type="inferred from homology"/>
<evidence type="ECO:0000256" key="8">
    <source>
        <dbReference type="SAM" id="SignalP"/>
    </source>
</evidence>
<comment type="similarity">
    <text evidence="2">Belongs to the polysaccharide deacetylase family.</text>
</comment>
<dbReference type="GO" id="GO:0046872">
    <property type="term" value="F:metal ion binding"/>
    <property type="evidence" value="ECO:0007669"/>
    <property type="project" value="UniProtKB-KW"/>
</dbReference>
<dbReference type="PANTHER" id="PTHR10587">
    <property type="entry name" value="GLYCOSYL TRANSFERASE-RELATED"/>
    <property type="match status" value="1"/>
</dbReference>
<keyword evidence="11" id="KW-1185">Reference proteome</keyword>
<organism evidence="10 11">
    <name type="scientific">Lichenibacterium minor</name>
    <dbReference type="NCBI Taxonomy" id="2316528"/>
    <lineage>
        <taxon>Bacteria</taxon>
        <taxon>Pseudomonadati</taxon>
        <taxon>Pseudomonadota</taxon>
        <taxon>Alphaproteobacteria</taxon>
        <taxon>Hyphomicrobiales</taxon>
        <taxon>Lichenihabitantaceae</taxon>
        <taxon>Lichenibacterium</taxon>
    </lineage>
</organism>
<dbReference type="PANTHER" id="PTHR10587:SF133">
    <property type="entry name" value="CHITIN DEACETYLASE 1-RELATED"/>
    <property type="match status" value="1"/>
</dbReference>
<dbReference type="InterPro" id="IPR011330">
    <property type="entry name" value="Glyco_hydro/deAcase_b/a-brl"/>
</dbReference>
<evidence type="ECO:0000256" key="3">
    <source>
        <dbReference type="ARBA" id="ARBA00020071"/>
    </source>
</evidence>
<dbReference type="InterPro" id="IPR002509">
    <property type="entry name" value="NODB_dom"/>
</dbReference>
<feature type="chain" id="PRO_5020608854" description="Chitooligosaccharide deacetylase" evidence="8">
    <location>
        <begin position="24"/>
        <end position="322"/>
    </location>
</feature>
<evidence type="ECO:0000256" key="5">
    <source>
        <dbReference type="ARBA" id="ARBA00022801"/>
    </source>
</evidence>
<keyword evidence="5" id="KW-0378">Hydrolase</keyword>
<feature type="compositionally biased region" description="Low complexity" evidence="7">
    <location>
        <begin position="300"/>
        <end position="315"/>
    </location>
</feature>
<dbReference type="EMBL" id="QYBB01000016">
    <property type="protein sequence ID" value="RYC31198.1"/>
    <property type="molecule type" value="Genomic_DNA"/>
</dbReference>
<evidence type="ECO:0000313" key="10">
    <source>
        <dbReference type="EMBL" id="RYC31198.1"/>
    </source>
</evidence>
<evidence type="ECO:0000256" key="4">
    <source>
        <dbReference type="ARBA" id="ARBA00022723"/>
    </source>
</evidence>
<feature type="signal peptide" evidence="8">
    <location>
        <begin position="1"/>
        <end position="23"/>
    </location>
</feature>
<evidence type="ECO:0000256" key="6">
    <source>
        <dbReference type="ARBA" id="ARBA00032976"/>
    </source>
</evidence>
<dbReference type="Gene3D" id="3.20.20.370">
    <property type="entry name" value="Glycoside hydrolase/deacetylase"/>
    <property type="match status" value="1"/>
</dbReference>
<accession>A0A4Q2U5U6</accession>
<dbReference type="SUPFAM" id="SSF88713">
    <property type="entry name" value="Glycoside hydrolase/deacetylase"/>
    <property type="match status" value="1"/>
</dbReference>
<dbReference type="CDD" id="cd10917">
    <property type="entry name" value="CE4_NodB_like_6s_7s"/>
    <property type="match status" value="1"/>
</dbReference>
<evidence type="ECO:0000313" key="11">
    <source>
        <dbReference type="Proteomes" id="UP000290759"/>
    </source>
</evidence>
<evidence type="ECO:0000256" key="7">
    <source>
        <dbReference type="SAM" id="MobiDB-lite"/>
    </source>
</evidence>
<name>A0A4Q2U5U6_9HYPH</name>
<evidence type="ECO:0000256" key="1">
    <source>
        <dbReference type="ARBA" id="ARBA00003236"/>
    </source>
</evidence>
<dbReference type="AlphaFoldDB" id="A0A4Q2U5U6"/>
<reference evidence="10 11" key="2">
    <citation type="submission" date="2019-02" db="EMBL/GenBank/DDBJ databases">
        <title>'Lichenibacterium ramalinii' gen. nov. sp. nov., 'Lichenibacterium minor' gen. nov. sp. nov.</title>
        <authorList>
            <person name="Pankratov T."/>
        </authorList>
    </citation>
    <scope>NUCLEOTIDE SEQUENCE [LARGE SCALE GENOMIC DNA]</scope>
    <source>
        <strain evidence="10 11">RmlP026</strain>
    </source>
</reference>
<dbReference type="OrthoDB" id="276604at2"/>
<evidence type="ECO:0000256" key="2">
    <source>
        <dbReference type="ARBA" id="ARBA00010973"/>
    </source>
</evidence>
<keyword evidence="8" id="KW-0732">Signal</keyword>
<dbReference type="GO" id="GO:0016020">
    <property type="term" value="C:membrane"/>
    <property type="evidence" value="ECO:0007669"/>
    <property type="project" value="TreeGrafter"/>
</dbReference>
<evidence type="ECO:0000259" key="9">
    <source>
        <dbReference type="PROSITE" id="PS51677"/>
    </source>
</evidence>
<dbReference type="Pfam" id="PF01522">
    <property type="entry name" value="Polysacc_deac_1"/>
    <property type="match status" value="1"/>
</dbReference>
<comment type="function">
    <text evidence="1">Is involved in generating a small heat-stable compound (Nod), an acylated oligomer of N-acetylglucosamine, that stimulates mitosis in various plant protoplasts.</text>
</comment>
<dbReference type="PROSITE" id="PS51677">
    <property type="entry name" value="NODB"/>
    <property type="match status" value="1"/>
</dbReference>
<dbReference type="InterPro" id="IPR050248">
    <property type="entry name" value="Polysacc_deacetylase_ArnD"/>
</dbReference>
<protein>
    <recommendedName>
        <fullName evidence="3">Chitooligosaccharide deacetylase</fullName>
    </recommendedName>
    <alternativeName>
        <fullName evidence="6">Nodulation protein B</fullName>
    </alternativeName>
</protein>
<feature type="domain" description="NodB homology" evidence="9">
    <location>
        <begin position="70"/>
        <end position="258"/>
    </location>
</feature>
<dbReference type="Proteomes" id="UP000290759">
    <property type="component" value="Unassembled WGS sequence"/>
</dbReference>